<proteinExistence type="predicted"/>
<name>A0AA36B3T4_OCTVU</name>
<evidence type="ECO:0000313" key="2">
    <source>
        <dbReference type="EMBL" id="CAI9726656.1"/>
    </source>
</evidence>
<reference evidence="2" key="1">
    <citation type="submission" date="2023-08" db="EMBL/GenBank/DDBJ databases">
        <authorList>
            <person name="Alioto T."/>
            <person name="Alioto T."/>
            <person name="Gomez Garrido J."/>
        </authorList>
    </citation>
    <scope>NUCLEOTIDE SEQUENCE</scope>
</reference>
<accession>A0AA36B3T4</accession>
<keyword evidence="1" id="KW-0812">Transmembrane</keyword>
<keyword evidence="1" id="KW-1133">Transmembrane helix</keyword>
<keyword evidence="1" id="KW-0472">Membrane</keyword>
<dbReference type="AlphaFoldDB" id="A0AA36B3T4"/>
<protein>
    <submittedName>
        <fullName evidence="2">Uncharacterized protein</fullName>
    </submittedName>
</protein>
<evidence type="ECO:0000313" key="3">
    <source>
        <dbReference type="Proteomes" id="UP001162480"/>
    </source>
</evidence>
<keyword evidence="3" id="KW-1185">Reference proteome</keyword>
<sequence>MPAATVAFVIVLMLLLFTVIFIVVIVADLVIGVVIAVTVATVADISVAAVTLQFQKNFRQSNYGRYHIMNYSSLLGTTL</sequence>
<organism evidence="2 3">
    <name type="scientific">Octopus vulgaris</name>
    <name type="common">Common octopus</name>
    <dbReference type="NCBI Taxonomy" id="6645"/>
    <lineage>
        <taxon>Eukaryota</taxon>
        <taxon>Metazoa</taxon>
        <taxon>Spiralia</taxon>
        <taxon>Lophotrochozoa</taxon>
        <taxon>Mollusca</taxon>
        <taxon>Cephalopoda</taxon>
        <taxon>Coleoidea</taxon>
        <taxon>Octopodiformes</taxon>
        <taxon>Octopoda</taxon>
        <taxon>Incirrata</taxon>
        <taxon>Octopodidae</taxon>
        <taxon>Octopus</taxon>
    </lineage>
</organism>
<feature type="transmembrane region" description="Helical" evidence="1">
    <location>
        <begin position="7"/>
        <end position="27"/>
    </location>
</feature>
<dbReference type="Proteomes" id="UP001162480">
    <property type="component" value="Chromosome 8"/>
</dbReference>
<feature type="transmembrane region" description="Helical" evidence="1">
    <location>
        <begin position="33"/>
        <end position="52"/>
    </location>
</feature>
<dbReference type="EMBL" id="OX597821">
    <property type="protein sequence ID" value="CAI9726656.1"/>
    <property type="molecule type" value="Genomic_DNA"/>
</dbReference>
<evidence type="ECO:0000256" key="1">
    <source>
        <dbReference type="SAM" id="Phobius"/>
    </source>
</evidence>
<gene>
    <name evidence="2" type="ORF">OCTVUL_1B012298</name>
</gene>